<protein>
    <submittedName>
        <fullName evidence="1">Uncharacterized protein</fullName>
    </submittedName>
</protein>
<name>A0A0E9Q7T2_ANGAN</name>
<dbReference type="EMBL" id="GBXM01095985">
    <property type="protein sequence ID" value="JAH12592.1"/>
    <property type="molecule type" value="Transcribed_RNA"/>
</dbReference>
<sequence>MQPSSCPLQKYSGRVLFDSSFTPVRKLNIDVANFAVLNCHGRTAQAVL</sequence>
<proteinExistence type="predicted"/>
<reference evidence="1" key="1">
    <citation type="submission" date="2014-11" db="EMBL/GenBank/DDBJ databases">
        <authorList>
            <person name="Amaro Gonzalez C."/>
        </authorList>
    </citation>
    <scope>NUCLEOTIDE SEQUENCE</scope>
</reference>
<accession>A0A0E9Q7T2</accession>
<dbReference type="AlphaFoldDB" id="A0A0E9Q7T2"/>
<evidence type="ECO:0000313" key="1">
    <source>
        <dbReference type="EMBL" id="JAH12592.1"/>
    </source>
</evidence>
<reference evidence="1" key="2">
    <citation type="journal article" date="2015" name="Fish Shellfish Immunol.">
        <title>Early steps in the European eel (Anguilla anguilla)-Vibrio vulnificus interaction in the gills: Role of the RtxA13 toxin.</title>
        <authorList>
            <person name="Callol A."/>
            <person name="Pajuelo D."/>
            <person name="Ebbesson L."/>
            <person name="Teles M."/>
            <person name="MacKenzie S."/>
            <person name="Amaro C."/>
        </authorList>
    </citation>
    <scope>NUCLEOTIDE SEQUENCE</scope>
</reference>
<organism evidence="1">
    <name type="scientific">Anguilla anguilla</name>
    <name type="common">European freshwater eel</name>
    <name type="synonym">Muraena anguilla</name>
    <dbReference type="NCBI Taxonomy" id="7936"/>
    <lineage>
        <taxon>Eukaryota</taxon>
        <taxon>Metazoa</taxon>
        <taxon>Chordata</taxon>
        <taxon>Craniata</taxon>
        <taxon>Vertebrata</taxon>
        <taxon>Euteleostomi</taxon>
        <taxon>Actinopterygii</taxon>
        <taxon>Neopterygii</taxon>
        <taxon>Teleostei</taxon>
        <taxon>Anguilliformes</taxon>
        <taxon>Anguillidae</taxon>
        <taxon>Anguilla</taxon>
    </lineage>
</organism>